<dbReference type="Gene3D" id="1.25.10.10">
    <property type="entry name" value="Leucine-rich Repeat Variant"/>
    <property type="match status" value="1"/>
</dbReference>
<comment type="subcellular location">
    <subcellularLocation>
        <location evidence="2">Cytoplasm</location>
    </subcellularLocation>
    <subcellularLocation>
        <location evidence="1">Nucleus</location>
    </subcellularLocation>
</comment>
<comment type="caution">
    <text evidence="9">The sequence shown here is derived from an EMBL/GenBank/DDBJ whole genome shotgun (WGS) entry which is preliminary data.</text>
</comment>
<reference evidence="9" key="1">
    <citation type="submission" date="2021-08" db="EMBL/GenBank/DDBJ databases">
        <title>WGS assembly of Ceratopteris richardii.</title>
        <authorList>
            <person name="Marchant D.B."/>
            <person name="Chen G."/>
            <person name="Jenkins J."/>
            <person name="Shu S."/>
            <person name="Leebens-Mack J."/>
            <person name="Grimwood J."/>
            <person name="Schmutz J."/>
            <person name="Soltis P."/>
            <person name="Soltis D."/>
            <person name="Chen Z.-H."/>
        </authorList>
    </citation>
    <scope>NUCLEOTIDE SEQUENCE</scope>
    <source>
        <strain evidence="9">Whitten #5841</strain>
        <tissue evidence="9">Leaf</tissue>
    </source>
</reference>
<evidence type="ECO:0000256" key="1">
    <source>
        <dbReference type="ARBA" id="ARBA00004123"/>
    </source>
</evidence>
<dbReference type="Pfam" id="PF03378">
    <property type="entry name" value="CAS_CSE1"/>
    <property type="match status" value="1"/>
</dbReference>
<dbReference type="PANTHER" id="PTHR10997">
    <property type="entry name" value="IMPORTIN-7, 8, 11"/>
    <property type="match status" value="1"/>
</dbReference>
<evidence type="ECO:0000256" key="7">
    <source>
        <dbReference type="ARBA" id="ARBA00023242"/>
    </source>
</evidence>
<dbReference type="InterPro" id="IPR011989">
    <property type="entry name" value="ARM-like"/>
</dbReference>
<dbReference type="SMART" id="SM00913">
    <property type="entry name" value="IBN_N"/>
    <property type="match status" value="1"/>
</dbReference>
<evidence type="ECO:0000256" key="4">
    <source>
        <dbReference type="ARBA" id="ARBA00022448"/>
    </source>
</evidence>
<proteinExistence type="inferred from homology"/>
<dbReference type="GO" id="GO:0006606">
    <property type="term" value="P:protein import into nucleus"/>
    <property type="evidence" value="ECO:0007669"/>
    <property type="project" value="TreeGrafter"/>
</dbReference>
<dbReference type="Pfam" id="PF08506">
    <property type="entry name" value="Cse1"/>
    <property type="match status" value="1"/>
</dbReference>
<organism evidence="9 10">
    <name type="scientific">Ceratopteris richardii</name>
    <name type="common">Triangle waterfern</name>
    <dbReference type="NCBI Taxonomy" id="49495"/>
    <lineage>
        <taxon>Eukaryota</taxon>
        <taxon>Viridiplantae</taxon>
        <taxon>Streptophyta</taxon>
        <taxon>Embryophyta</taxon>
        <taxon>Tracheophyta</taxon>
        <taxon>Polypodiopsida</taxon>
        <taxon>Polypodiidae</taxon>
        <taxon>Polypodiales</taxon>
        <taxon>Pteridineae</taxon>
        <taxon>Pteridaceae</taxon>
        <taxon>Parkerioideae</taxon>
        <taxon>Ceratopteris</taxon>
    </lineage>
</organism>
<dbReference type="InterPro" id="IPR013713">
    <property type="entry name" value="XPO2_central"/>
</dbReference>
<dbReference type="EMBL" id="CM035426">
    <property type="protein sequence ID" value="KAH7316300.1"/>
    <property type="molecule type" value="Genomic_DNA"/>
</dbReference>
<dbReference type="PROSITE" id="PS50166">
    <property type="entry name" value="IMPORTIN_B_NT"/>
    <property type="match status" value="1"/>
</dbReference>
<evidence type="ECO:0000256" key="3">
    <source>
        <dbReference type="ARBA" id="ARBA00008669"/>
    </source>
</evidence>
<gene>
    <name evidence="9" type="ORF">KP509_21G087100</name>
</gene>
<dbReference type="EMBL" id="CM035426">
    <property type="protein sequence ID" value="KAH7316297.1"/>
    <property type="molecule type" value="Genomic_DNA"/>
</dbReference>
<dbReference type="InterPro" id="IPR016024">
    <property type="entry name" value="ARM-type_fold"/>
</dbReference>
<name>A0A8T2SE19_CERRI</name>
<keyword evidence="4" id="KW-0813">Transport</keyword>
<dbReference type="OrthoDB" id="3268246at2759"/>
<evidence type="ECO:0000256" key="5">
    <source>
        <dbReference type="ARBA" id="ARBA00022490"/>
    </source>
</evidence>
<dbReference type="GO" id="GO:0005635">
    <property type="term" value="C:nuclear envelope"/>
    <property type="evidence" value="ECO:0007669"/>
    <property type="project" value="TreeGrafter"/>
</dbReference>
<keyword evidence="7" id="KW-0539">Nucleus</keyword>
<dbReference type="FunFam" id="1.25.10.10:FF:000057">
    <property type="entry name" value="Exportin-2 isoform 1"/>
    <property type="match status" value="1"/>
</dbReference>
<keyword evidence="5" id="KW-0963">Cytoplasm</keyword>
<accession>A0A8T2SE19</accession>
<dbReference type="EMBL" id="CM035426">
    <property type="protein sequence ID" value="KAH7316298.1"/>
    <property type="molecule type" value="Genomic_DNA"/>
</dbReference>
<dbReference type="PANTHER" id="PTHR10997:SF8">
    <property type="entry name" value="EXPORTIN-2"/>
    <property type="match status" value="1"/>
</dbReference>
<protein>
    <recommendedName>
        <fullName evidence="8">Importin N-terminal domain-containing protein</fullName>
    </recommendedName>
</protein>
<sequence length="965" mass="109169">MMQPAPEMLHTLSNCFLQTLAPNPEPRKLAENYLKQAAEQDGYGLAVLRLLTEQNVDDQVRQAAAVNFKNHVKYRWAPANSDLSAINEAEKDQIKALVVNMMLSAPPKIQSQLSEALAIISKHDFPKKWGSLLPELVTSLKNAGSDYSVTNGVLQTVNSIFKQFRYLYKSAELYVDLKYCLDEFAAPLLEIFVRTSQLIGSNAQSPNVLKPLFECQRLCCRIFYSLNYQELPEFFEDNMKQWMSLFHDYLVYENPLLKESRDDKESVLDQVKAAVCENINLYMEKNEEEFKDYLPGFAADIWGLLMKVSLSSSHDRLAMTAIKFLTTVSKSVHHNLFNQPDALKQICESIVIPNVELRDDDEELFEMNQLEYIRRDMEGSDIDTRRRVACELVKGLSTYFSQEVNSMFSAYVRGMMDRYSTNPLQNWKSKDCALFLVTALAPKQIPGSATGSSLVDIDQFFATAILPELQCEDVNSQPILKADAIKFVTTFRVQLPKQVSLTLIPHLARFLLSESNVVHSYSALCIERMLIIRDGKQLRFGAQDLAPFMSVLLNNLFAALKLPESQENVYVMKCIMRVLSNGDIAQYATNCLDQLVNILSVLYKNPSNPTFSHYLFEAIAALVRRSCEKSPELVGIFEVKLFPVFQDILALDVIEFAPYVFQIMAQLIDTRNPPLPPTYIGLFPHLLTPVLWQRSANVPALVRLLQSYLQRASGEIIQAKQLEPVLGVFEKLINSKNTDHHGFFIINTVVEYLDYQVLSNYVTGIWNLLFMRLQTHRTGKFIKSLIVFMSLFCVKYGHDILVESIQNIQQGLFLTIIQTFWVPHLLSITGDIEVKLCAVASTKLLCESPVLQTDAAIPVWGKLLNSLITLLIRPEEERVEDEGDVPDLDEMVGYTAVYAQLYNAGKKEEDPVKEVQDAKQLLVISLAKLSSCAPGKFPAIIQQSVEPANQAGLAQFCNTYNCSIV</sequence>
<dbReference type="GO" id="GO:0031267">
    <property type="term" value="F:small GTPase binding"/>
    <property type="evidence" value="ECO:0007669"/>
    <property type="project" value="InterPro"/>
</dbReference>
<comment type="similarity">
    <text evidence="3">Belongs to the XPO2/CSE1 family.</text>
</comment>
<evidence type="ECO:0000313" key="10">
    <source>
        <dbReference type="Proteomes" id="UP000825935"/>
    </source>
</evidence>
<feature type="domain" description="Importin N-terminal" evidence="8">
    <location>
        <begin position="30"/>
        <end position="104"/>
    </location>
</feature>
<dbReference type="GO" id="GO:0005049">
    <property type="term" value="F:nuclear export signal receptor activity"/>
    <property type="evidence" value="ECO:0007669"/>
    <property type="project" value="TreeGrafter"/>
</dbReference>
<keyword evidence="10" id="KW-1185">Reference proteome</keyword>
<dbReference type="AlphaFoldDB" id="A0A8T2SE19"/>
<dbReference type="GO" id="GO:0006611">
    <property type="term" value="P:protein export from nucleus"/>
    <property type="evidence" value="ECO:0007669"/>
    <property type="project" value="TreeGrafter"/>
</dbReference>
<dbReference type="InterPro" id="IPR005043">
    <property type="entry name" value="XPO2_C"/>
</dbReference>
<dbReference type="SUPFAM" id="SSF48371">
    <property type="entry name" value="ARM repeat"/>
    <property type="match status" value="1"/>
</dbReference>
<dbReference type="EMBL" id="CM035426">
    <property type="protein sequence ID" value="KAH7316299.1"/>
    <property type="molecule type" value="Genomic_DNA"/>
</dbReference>
<keyword evidence="6" id="KW-0653">Protein transport</keyword>
<dbReference type="GO" id="GO:0005829">
    <property type="term" value="C:cytosol"/>
    <property type="evidence" value="ECO:0007669"/>
    <property type="project" value="TreeGrafter"/>
</dbReference>
<evidence type="ECO:0000259" key="8">
    <source>
        <dbReference type="PROSITE" id="PS50166"/>
    </source>
</evidence>
<evidence type="ECO:0000256" key="6">
    <source>
        <dbReference type="ARBA" id="ARBA00022927"/>
    </source>
</evidence>
<evidence type="ECO:0000256" key="2">
    <source>
        <dbReference type="ARBA" id="ARBA00004496"/>
    </source>
</evidence>
<dbReference type="Pfam" id="PF03810">
    <property type="entry name" value="IBN_N"/>
    <property type="match status" value="1"/>
</dbReference>
<evidence type="ECO:0000313" key="9">
    <source>
        <dbReference type="EMBL" id="KAH7316300.1"/>
    </source>
</evidence>
<dbReference type="Proteomes" id="UP000825935">
    <property type="component" value="Chromosome 21"/>
</dbReference>
<dbReference type="InterPro" id="IPR001494">
    <property type="entry name" value="Importin-beta_N"/>
</dbReference>
<dbReference type="OMA" id="AENEFLM"/>